<proteinExistence type="predicted"/>
<organism evidence="1 2">
    <name type="scientific">Clostridium tagluense</name>
    <dbReference type="NCBI Taxonomy" id="360422"/>
    <lineage>
        <taxon>Bacteria</taxon>
        <taxon>Bacillati</taxon>
        <taxon>Bacillota</taxon>
        <taxon>Clostridia</taxon>
        <taxon>Eubacteriales</taxon>
        <taxon>Clostridiaceae</taxon>
        <taxon>Clostridium</taxon>
    </lineage>
</organism>
<dbReference type="Proteomes" id="UP000287872">
    <property type="component" value="Unassembled WGS sequence"/>
</dbReference>
<keyword evidence="2" id="KW-1185">Reference proteome</keyword>
<evidence type="ECO:0000313" key="2">
    <source>
        <dbReference type="Proteomes" id="UP000287872"/>
    </source>
</evidence>
<evidence type="ECO:0000313" key="1">
    <source>
        <dbReference type="EMBL" id="GCD11762.1"/>
    </source>
</evidence>
<gene>
    <name evidence="1" type="ORF">Ctaglu_33850</name>
</gene>
<dbReference type="EMBL" id="BHYK01000021">
    <property type="protein sequence ID" value="GCD11762.1"/>
    <property type="molecule type" value="Genomic_DNA"/>
</dbReference>
<dbReference type="AlphaFoldDB" id="A0A401UQD0"/>
<reference evidence="1 2" key="1">
    <citation type="submission" date="2018-11" db="EMBL/GenBank/DDBJ databases">
        <title>Genome sequencing and assembly of Clostridium tagluense strain A121.</title>
        <authorList>
            <person name="Murakami T."/>
            <person name="Segawa T."/>
            <person name="Shcherbakova V.A."/>
            <person name="Mori H."/>
            <person name="Yoshimura Y."/>
        </authorList>
    </citation>
    <scope>NUCLEOTIDE SEQUENCE [LARGE SCALE GENOMIC DNA]</scope>
    <source>
        <strain evidence="1 2">A121</strain>
    </source>
</reference>
<comment type="caution">
    <text evidence="1">The sequence shown here is derived from an EMBL/GenBank/DDBJ whole genome shotgun (WGS) entry which is preliminary data.</text>
</comment>
<name>A0A401UQD0_9CLOT</name>
<protein>
    <submittedName>
        <fullName evidence="1">Uncharacterized protein</fullName>
    </submittedName>
</protein>
<sequence>MGDKFYTSTGHQNLFNEGIEIYIDVEVKTMGFIQLEDKEETK</sequence>
<accession>A0A401UQD0</accession>
<dbReference type="RefSeq" id="WP_267901298.1">
    <property type="nucleotide sequence ID" value="NZ_BHYK01000021.1"/>
</dbReference>